<accession>A0A9X2KKH1</accession>
<feature type="transmembrane region" description="Helical" evidence="1">
    <location>
        <begin position="124"/>
        <end position="144"/>
    </location>
</feature>
<keyword evidence="1" id="KW-1133">Transmembrane helix</keyword>
<feature type="transmembrane region" description="Helical" evidence="1">
    <location>
        <begin position="257"/>
        <end position="278"/>
    </location>
</feature>
<dbReference type="RefSeq" id="WP_254291580.1">
    <property type="nucleotide sequence ID" value="NZ_JAMLDX010000002.1"/>
</dbReference>
<organism evidence="2 3">
    <name type="scientific">Sphingomonas tagetis</name>
    <dbReference type="NCBI Taxonomy" id="2949092"/>
    <lineage>
        <taxon>Bacteria</taxon>
        <taxon>Pseudomonadati</taxon>
        <taxon>Pseudomonadota</taxon>
        <taxon>Alphaproteobacteria</taxon>
        <taxon>Sphingomonadales</taxon>
        <taxon>Sphingomonadaceae</taxon>
        <taxon>Sphingomonas</taxon>
    </lineage>
</organism>
<dbReference type="Proteomes" id="UP001139451">
    <property type="component" value="Unassembled WGS sequence"/>
</dbReference>
<feature type="transmembrane region" description="Helical" evidence="1">
    <location>
        <begin position="21"/>
        <end position="39"/>
    </location>
</feature>
<proteinExistence type="predicted"/>
<name>A0A9X2KKH1_9SPHN</name>
<keyword evidence="1" id="KW-0472">Membrane</keyword>
<sequence length="352" mass="38228">MSAAVPEGKKDWITAFPLEGYVFLYLIAYLPNVIITKLITSTVHPGLGRPLTGLETLPASLIISTVLTYLFIWWSGWHKDAHGVMFLGRRIPVPTKYTLYSGFGTALVLFTVPLSFTFEGVSIPFIQLLMRGDILIIAPIVDLIFGRRVRWWSWMALVMVLVAMVITLTDRGGLYLPPLAILTVVLYTVGYFVRLIVMTKVSKSGDPASVRQYFVEEKVFALPLSVAILAAISASGIGSQSGALGWGFLSVWTDPVILPLFGIGVTLTIVSVFAIIILLDPRENAYCVPLERAASLVAGVGGALILAWVWGLKMPRPAELTGAGILIAAIVLLSLAPRFADRPARSARAETT</sequence>
<gene>
    <name evidence="2" type="ORF">M9978_04070</name>
</gene>
<keyword evidence="3" id="KW-1185">Reference proteome</keyword>
<reference evidence="2" key="1">
    <citation type="submission" date="2022-05" db="EMBL/GenBank/DDBJ databases">
        <title>Sphingomonas sp. strain MG17 Genome sequencing and assembly.</title>
        <authorList>
            <person name="Kim I."/>
        </authorList>
    </citation>
    <scope>NUCLEOTIDE SEQUENCE</scope>
    <source>
        <strain evidence="2">MG17</strain>
    </source>
</reference>
<evidence type="ECO:0000313" key="3">
    <source>
        <dbReference type="Proteomes" id="UP001139451"/>
    </source>
</evidence>
<evidence type="ECO:0000313" key="2">
    <source>
        <dbReference type="EMBL" id="MCP3729597.1"/>
    </source>
</evidence>
<feature type="transmembrane region" description="Helical" evidence="1">
    <location>
        <begin position="290"/>
        <end position="310"/>
    </location>
</feature>
<feature type="transmembrane region" description="Helical" evidence="1">
    <location>
        <begin position="218"/>
        <end position="237"/>
    </location>
</feature>
<feature type="transmembrane region" description="Helical" evidence="1">
    <location>
        <begin position="151"/>
        <end position="169"/>
    </location>
</feature>
<comment type="caution">
    <text evidence="2">The sequence shown here is derived from an EMBL/GenBank/DDBJ whole genome shotgun (WGS) entry which is preliminary data.</text>
</comment>
<feature type="transmembrane region" description="Helical" evidence="1">
    <location>
        <begin position="322"/>
        <end position="340"/>
    </location>
</feature>
<dbReference type="EMBL" id="JAMLDX010000002">
    <property type="protein sequence ID" value="MCP3729597.1"/>
    <property type="molecule type" value="Genomic_DNA"/>
</dbReference>
<keyword evidence="1" id="KW-0812">Transmembrane</keyword>
<feature type="transmembrane region" description="Helical" evidence="1">
    <location>
        <begin position="175"/>
        <end position="197"/>
    </location>
</feature>
<protein>
    <submittedName>
        <fullName evidence="2">Uncharacterized protein</fullName>
    </submittedName>
</protein>
<evidence type="ECO:0000256" key="1">
    <source>
        <dbReference type="SAM" id="Phobius"/>
    </source>
</evidence>
<dbReference type="AlphaFoldDB" id="A0A9X2KKH1"/>
<feature type="transmembrane region" description="Helical" evidence="1">
    <location>
        <begin position="59"/>
        <end position="77"/>
    </location>
</feature>
<feature type="transmembrane region" description="Helical" evidence="1">
    <location>
        <begin position="97"/>
        <end position="118"/>
    </location>
</feature>